<feature type="region of interest" description="Disordered" evidence="2">
    <location>
        <begin position="156"/>
        <end position="185"/>
    </location>
</feature>
<dbReference type="EMBL" id="JBBPBN010000019">
    <property type="protein sequence ID" value="KAK9018369.1"/>
    <property type="molecule type" value="Genomic_DNA"/>
</dbReference>
<dbReference type="PROSITE" id="PS50158">
    <property type="entry name" value="ZF_CCHC"/>
    <property type="match status" value="1"/>
</dbReference>
<evidence type="ECO:0000256" key="1">
    <source>
        <dbReference type="PROSITE-ProRule" id="PRU00047"/>
    </source>
</evidence>
<proteinExistence type="predicted"/>
<dbReference type="InterPro" id="IPR040256">
    <property type="entry name" value="At4g02000-like"/>
</dbReference>
<keyword evidence="1" id="KW-0479">Metal-binding</keyword>
<feature type="domain" description="CCHC-type" evidence="3">
    <location>
        <begin position="33"/>
        <end position="46"/>
    </location>
</feature>
<dbReference type="PANTHER" id="PTHR31286:SF99">
    <property type="entry name" value="DUF4283 DOMAIN-CONTAINING PROTEIN"/>
    <property type="match status" value="1"/>
</dbReference>
<keyword evidence="5" id="KW-1185">Reference proteome</keyword>
<name>A0ABR2S069_9ROSI</name>
<evidence type="ECO:0000259" key="3">
    <source>
        <dbReference type="PROSITE" id="PS50158"/>
    </source>
</evidence>
<evidence type="ECO:0000313" key="4">
    <source>
        <dbReference type="EMBL" id="KAK9018369.1"/>
    </source>
</evidence>
<comment type="caution">
    <text evidence="4">The sequence shown here is derived from an EMBL/GenBank/DDBJ whole genome shotgun (WGS) entry which is preliminary data.</text>
</comment>
<keyword evidence="1" id="KW-0862">Zinc</keyword>
<feature type="region of interest" description="Disordered" evidence="2">
    <location>
        <begin position="57"/>
        <end position="77"/>
    </location>
</feature>
<dbReference type="InterPro" id="IPR001878">
    <property type="entry name" value="Znf_CCHC"/>
</dbReference>
<dbReference type="PANTHER" id="PTHR31286">
    <property type="entry name" value="GLYCINE-RICH CELL WALL STRUCTURAL PROTEIN 1.8-LIKE"/>
    <property type="match status" value="1"/>
</dbReference>
<accession>A0ABR2S069</accession>
<sequence>MTVKINLKKPLVSKIAINGQLQFVEYESLPMVCFKCGVYGHVSDSCAPIDGGQYENATTSAQKENPPKPPTPTPLAQGSRFNPIFMDNTAADDPSDQVVIQPEVEVATTAAVTTAVDPAIPYGPRESVVKAKTKGKATLLIRKPSATVLAPKNLNIMPRKSGSSVASSSRSKGRNTRSPLNPVSHGAVVISTKSAPVIPTQGFPQKRGTVRSESRV</sequence>
<keyword evidence="1" id="KW-0863">Zinc-finger</keyword>
<protein>
    <recommendedName>
        <fullName evidence="3">CCHC-type domain-containing protein</fullName>
    </recommendedName>
</protein>
<feature type="compositionally biased region" description="Low complexity" evidence="2">
    <location>
        <begin position="159"/>
        <end position="170"/>
    </location>
</feature>
<evidence type="ECO:0000256" key="2">
    <source>
        <dbReference type="SAM" id="MobiDB-lite"/>
    </source>
</evidence>
<gene>
    <name evidence="4" type="ORF">V6N11_001345</name>
</gene>
<organism evidence="4 5">
    <name type="scientific">Hibiscus sabdariffa</name>
    <name type="common">roselle</name>
    <dbReference type="NCBI Taxonomy" id="183260"/>
    <lineage>
        <taxon>Eukaryota</taxon>
        <taxon>Viridiplantae</taxon>
        <taxon>Streptophyta</taxon>
        <taxon>Embryophyta</taxon>
        <taxon>Tracheophyta</taxon>
        <taxon>Spermatophyta</taxon>
        <taxon>Magnoliopsida</taxon>
        <taxon>eudicotyledons</taxon>
        <taxon>Gunneridae</taxon>
        <taxon>Pentapetalae</taxon>
        <taxon>rosids</taxon>
        <taxon>malvids</taxon>
        <taxon>Malvales</taxon>
        <taxon>Malvaceae</taxon>
        <taxon>Malvoideae</taxon>
        <taxon>Hibiscus</taxon>
    </lineage>
</organism>
<dbReference type="Proteomes" id="UP001396334">
    <property type="component" value="Unassembled WGS sequence"/>
</dbReference>
<evidence type="ECO:0000313" key="5">
    <source>
        <dbReference type="Proteomes" id="UP001396334"/>
    </source>
</evidence>
<reference evidence="4 5" key="1">
    <citation type="journal article" date="2024" name="G3 (Bethesda)">
        <title>Genome assembly of Hibiscus sabdariffa L. provides insights into metabolisms of medicinal natural products.</title>
        <authorList>
            <person name="Kim T."/>
        </authorList>
    </citation>
    <scope>NUCLEOTIDE SEQUENCE [LARGE SCALE GENOMIC DNA]</scope>
    <source>
        <strain evidence="4">TK-2024</strain>
        <tissue evidence="4">Old leaves</tissue>
    </source>
</reference>